<accession>A0AAE0PJR4</accession>
<comment type="caution">
    <text evidence="1">The sequence shown here is derived from an EMBL/GenBank/DDBJ whole genome shotgun (WGS) entry which is preliminary data.</text>
</comment>
<proteinExistence type="predicted"/>
<organism evidence="1 2">
    <name type="scientific">Sordaria brevicollis</name>
    <dbReference type="NCBI Taxonomy" id="83679"/>
    <lineage>
        <taxon>Eukaryota</taxon>
        <taxon>Fungi</taxon>
        <taxon>Dikarya</taxon>
        <taxon>Ascomycota</taxon>
        <taxon>Pezizomycotina</taxon>
        <taxon>Sordariomycetes</taxon>
        <taxon>Sordariomycetidae</taxon>
        <taxon>Sordariales</taxon>
        <taxon>Sordariaceae</taxon>
        <taxon>Sordaria</taxon>
    </lineage>
</organism>
<protein>
    <submittedName>
        <fullName evidence="1">Uncharacterized protein</fullName>
    </submittedName>
</protein>
<keyword evidence="2" id="KW-1185">Reference proteome</keyword>
<dbReference type="AlphaFoldDB" id="A0AAE0PJR4"/>
<name>A0AAE0PJR4_SORBR</name>
<dbReference type="Proteomes" id="UP001281003">
    <property type="component" value="Unassembled WGS sequence"/>
</dbReference>
<sequence length="120" mass="14508">MSISGVRGFWGRTTAAKIYFQRIGPKRYIRIYFKFGLRRIRVFKNTVLISNYLYSRFYSKYSFEEGYSIKLRWVWAEFYLISRCGTGSNNILIEIVRLEYRVLVDRKLIMLLLIKRIILI</sequence>
<dbReference type="EMBL" id="JAUTDP010000003">
    <property type="protein sequence ID" value="KAK3400770.1"/>
    <property type="molecule type" value="Genomic_DNA"/>
</dbReference>
<evidence type="ECO:0000313" key="2">
    <source>
        <dbReference type="Proteomes" id="UP001281003"/>
    </source>
</evidence>
<reference evidence="1" key="1">
    <citation type="journal article" date="2023" name="Mol. Phylogenet. Evol.">
        <title>Genome-scale phylogeny and comparative genomics of the fungal order Sordariales.</title>
        <authorList>
            <person name="Hensen N."/>
            <person name="Bonometti L."/>
            <person name="Westerberg I."/>
            <person name="Brannstrom I.O."/>
            <person name="Guillou S."/>
            <person name="Cros-Aarteil S."/>
            <person name="Calhoun S."/>
            <person name="Haridas S."/>
            <person name="Kuo A."/>
            <person name="Mondo S."/>
            <person name="Pangilinan J."/>
            <person name="Riley R."/>
            <person name="LaButti K."/>
            <person name="Andreopoulos B."/>
            <person name="Lipzen A."/>
            <person name="Chen C."/>
            <person name="Yan M."/>
            <person name="Daum C."/>
            <person name="Ng V."/>
            <person name="Clum A."/>
            <person name="Steindorff A."/>
            <person name="Ohm R.A."/>
            <person name="Martin F."/>
            <person name="Silar P."/>
            <person name="Natvig D.O."/>
            <person name="Lalanne C."/>
            <person name="Gautier V."/>
            <person name="Ament-Velasquez S.L."/>
            <person name="Kruys A."/>
            <person name="Hutchinson M.I."/>
            <person name="Powell A.J."/>
            <person name="Barry K."/>
            <person name="Miller A.N."/>
            <person name="Grigoriev I.V."/>
            <person name="Debuchy R."/>
            <person name="Gladieux P."/>
            <person name="Hiltunen Thoren M."/>
            <person name="Johannesson H."/>
        </authorList>
    </citation>
    <scope>NUCLEOTIDE SEQUENCE</scope>
    <source>
        <strain evidence="1">FGSC 1904</strain>
    </source>
</reference>
<reference evidence="1" key="2">
    <citation type="submission" date="2023-07" db="EMBL/GenBank/DDBJ databases">
        <authorList>
            <consortium name="Lawrence Berkeley National Laboratory"/>
            <person name="Haridas S."/>
            <person name="Hensen N."/>
            <person name="Bonometti L."/>
            <person name="Westerberg I."/>
            <person name="Brannstrom I.O."/>
            <person name="Guillou S."/>
            <person name="Cros-Aarteil S."/>
            <person name="Calhoun S."/>
            <person name="Kuo A."/>
            <person name="Mondo S."/>
            <person name="Pangilinan J."/>
            <person name="Riley R."/>
            <person name="LaButti K."/>
            <person name="Andreopoulos B."/>
            <person name="Lipzen A."/>
            <person name="Chen C."/>
            <person name="Yanf M."/>
            <person name="Daum C."/>
            <person name="Ng V."/>
            <person name="Clum A."/>
            <person name="Steindorff A."/>
            <person name="Ohm R."/>
            <person name="Martin F."/>
            <person name="Silar P."/>
            <person name="Natvig D."/>
            <person name="Lalanne C."/>
            <person name="Gautier V."/>
            <person name="Ament-velasquez S.L."/>
            <person name="Kruys A."/>
            <person name="Hutchinson M.I."/>
            <person name="Powell A.J."/>
            <person name="Barry K."/>
            <person name="Miller A.N."/>
            <person name="Grigoriev I.V."/>
            <person name="Debuchy R."/>
            <person name="Gladieux P."/>
            <person name="Thoren M.H."/>
            <person name="Johannesson H."/>
        </authorList>
    </citation>
    <scope>NUCLEOTIDE SEQUENCE</scope>
    <source>
        <strain evidence="1">FGSC 1904</strain>
    </source>
</reference>
<gene>
    <name evidence="1" type="ORF">B0T20DRAFT_390642</name>
</gene>
<evidence type="ECO:0000313" key="1">
    <source>
        <dbReference type="EMBL" id="KAK3400770.1"/>
    </source>
</evidence>